<keyword evidence="6" id="KW-1185">Reference proteome</keyword>
<dbReference type="RefSeq" id="WP_137268934.1">
    <property type="nucleotide sequence ID" value="NZ_JACYNM010000020.1"/>
</dbReference>
<dbReference type="CDD" id="cd01014">
    <property type="entry name" value="nicotinamidase_related"/>
    <property type="match status" value="1"/>
</dbReference>
<dbReference type="Proteomes" id="UP000306393">
    <property type="component" value="Unassembled WGS sequence"/>
</dbReference>
<dbReference type="EMBL" id="QGAC01000005">
    <property type="protein sequence ID" value="TKJ92429.1"/>
    <property type="molecule type" value="Genomic_DNA"/>
</dbReference>
<dbReference type="InterPro" id="IPR036380">
    <property type="entry name" value="Isochorismatase-like_sf"/>
</dbReference>
<evidence type="ECO:0000256" key="1">
    <source>
        <dbReference type="ARBA" id="ARBA00022801"/>
    </source>
</evidence>
<dbReference type="STRING" id="1219360.GCA_001571305_01471"/>
<dbReference type="EMBL" id="JACYNN010000019">
    <property type="protein sequence ID" value="MBD8108499.1"/>
    <property type="molecule type" value="Genomic_DNA"/>
</dbReference>
<dbReference type="PANTHER" id="PTHR43540">
    <property type="entry name" value="PEROXYUREIDOACRYLATE/UREIDOACRYLATE AMIDOHYDROLASE-RELATED"/>
    <property type="match status" value="1"/>
</dbReference>
<accession>A0A4U3FID4</accession>
<comment type="caution">
    <text evidence="4">The sequence shown here is derived from an EMBL/GenBank/DDBJ whole genome shotgun (WGS) entry which is preliminary data.</text>
</comment>
<dbReference type="Proteomes" id="UP000661012">
    <property type="component" value="Unassembled WGS sequence"/>
</dbReference>
<evidence type="ECO:0000313" key="5">
    <source>
        <dbReference type="Proteomes" id="UP000306393"/>
    </source>
</evidence>
<dbReference type="InterPro" id="IPR050272">
    <property type="entry name" value="Isochorismatase-like_hydrls"/>
</dbReference>
<reference evidence="4 5" key="1">
    <citation type="journal article" date="2019" name="Sci. Rep.">
        <title>Differences in resource use lead to coexistence of seed-transmitted microbial populations.</title>
        <authorList>
            <person name="Torres-Cortes G."/>
            <person name="Garcia B.J."/>
            <person name="Compant S."/>
            <person name="Rezki S."/>
            <person name="Jones P."/>
            <person name="Preveaux A."/>
            <person name="Briand M."/>
            <person name="Roulet A."/>
            <person name="Bouchez O."/>
            <person name="Jacobson D."/>
            <person name="Barret M."/>
        </authorList>
    </citation>
    <scope>NUCLEOTIDE SEQUENCE [LARGE SCALE GENOMIC DNA]</scope>
    <source>
        <strain evidence="4 5">CFBP13511</strain>
    </source>
</reference>
<feature type="domain" description="Isochorismatase-like" evidence="2">
    <location>
        <begin position="5"/>
        <end position="143"/>
    </location>
</feature>
<dbReference type="OrthoDB" id="1157330at2"/>
<dbReference type="Pfam" id="PF00857">
    <property type="entry name" value="Isochorismatase"/>
    <property type="match status" value="1"/>
</dbReference>
<evidence type="ECO:0000313" key="6">
    <source>
        <dbReference type="Proteomes" id="UP000661012"/>
    </source>
</evidence>
<dbReference type="Gene3D" id="3.40.50.850">
    <property type="entry name" value="Isochorismatase-like"/>
    <property type="match status" value="1"/>
</dbReference>
<keyword evidence="1 4" id="KW-0378">Hydrolase</keyword>
<dbReference type="GO" id="GO:0016787">
    <property type="term" value="F:hydrolase activity"/>
    <property type="evidence" value="ECO:0007669"/>
    <property type="project" value="UniProtKB-KW"/>
</dbReference>
<reference evidence="3 6" key="2">
    <citation type="journal article" date="2020" name="FEMS Microbiol. Ecol.">
        <title>Temporal dynamics of bacterial communities during seed development and maturation.</title>
        <authorList>
            <person name="Chesneau G."/>
            <person name="Torres-Cortes G."/>
            <person name="Briand M."/>
            <person name="Darrasse A."/>
            <person name="Preveaux A."/>
            <person name="Marais C."/>
            <person name="Jacques M.A."/>
            <person name="Shade A."/>
            <person name="Barret M."/>
        </authorList>
    </citation>
    <scope>NUCLEOTIDE SEQUENCE [LARGE SCALE GENOMIC DNA]</scope>
    <source>
        <strain evidence="3 6">CFBP13732</strain>
    </source>
</reference>
<gene>
    <name evidence="4" type="ORF">EpCFBP13511_06370</name>
    <name evidence="3" type="ORF">IFT93_19125</name>
</gene>
<name>A0A4U3FID4_9GAMM</name>
<evidence type="ECO:0000313" key="4">
    <source>
        <dbReference type="EMBL" id="TKJ92429.1"/>
    </source>
</evidence>
<dbReference type="PANTHER" id="PTHR43540:SF14">
    <property type="entry name" value="ISOCHORISMATASE"/>
    <property type="match status" value="1"/>
</dbReference>
<organism evidence="4 5">
    <name type="scientific">Erwinia persicina</name>
    <dbReference type="NCBI Taxonomy" id="55211"/>
    <lineage>
        <taxon>Bacteria</taxon>
        <taxon>Pseudomonadati</taxon>
        <taxon>Pseudomonadota</taxon>
        <taxon>Gammaproteobacteria</taxon>
        <taxon>Enterobacterales</taxon>
        <taxon>Erwiniaceae</taxon>
        <taxon>Erwinia</taxon>
    </lineage>
</organism>
<dbReference type="SUPFAM" id="SSF52499">
    <property type="entry name" value="Isochorismatase-like hydrolases"/>
    <property type="match status" value="1"/>
</dbReference>
<dbReference type="InterPro" id="IPR000868">
    <property type="entry name" value="Isochorismatase-like_dom"/>
</dbReference>
<dbReference type="AlphaFoldDB" id="A0A4U3FID4"/>
<sequence>MSDASALLVIDMQAGLLHGPQEPHDKAGLLANVSHLIVAARSQQVPVFFAQHTGPAGSPIAADSPAWQLAAELPRAQTDRCFNKARPSCFAGTPLLAWLQASDVKRLVIAGMKTEYCVDTTCRAAADLGFDVVLVSDAHSTPDNGVLTAAQIIAHHNATLAGPFVRLVNTADVRFA</sequence>
<evidence type="ECO:0000259" key="2">
    <source>
        <dbReference type="Pfam" id="PF00857"/>
    </source>
</evidence>
<protein>
    <submittedName>
        <fullName evidence="4">Cysteine hydrolase</fullName>
    </submittedName>
</protein>
<proteinExistence type="predicted"/>
<evidence type="ECO:0000313" key="3">
    <source>
        <dbReference type="EMBL" id="MBD8108499.1"/>
    </source>
</evidence>